<proteinExistence type="inferred from homology"/>
<evidence type="ECO:0000256" key="4">
    <source>
        <dbReference type="ARBA" id="ARBA00022801"/>
    </source>
</evidence>
<sequence>MKKHLIIMISSWLIGLTGFATNSVKDFLLPLPQAIQMEDGAFDGHTGRIELSAEIQDARVLSELKKVRAAFQNIGLNWNITRACAKGESPLMKVSIDGDLGLKEQGYQLQIKTNQIELVGVDLAGVFNGLQTLKQIIRYAEEAGYLPLVSITDYPDYKNRGFMLDVSRDKVPTLTTLFQIIDHLAEWKINQLQLYTEHTFAYQEHQKVWQDYSPYTAEDIITINQYCQERFIELVANQNSLGHMERWLEHADYQHLAELEKVQKDGPHHLQRRTTLNPVDPRSMELVASLYDELLPNFSSKTVNIGGDEPWELGHGRSKEACDEQGKGEVYISYMSELTNYLSSNGYQPQMWADIILNYPKQLHRLPEDLTCLVWGYRAWYPFEKNSRKMHDAGVPFYVCPGTSSWQSFIGRWPNAQVNLLKAAKAGRKYEASGYLITDWGDFGHWQPFVISYPAIIYGAGLSWAVEPNESLDVSTHLTHSLMEHPNTELAQLILELGTVYKLYDGDIQKYVNVFYDILRSPNEPLSTPRLEHVNAENTVAVLLKLNTLLKQLEHCPAYNEEQQLLVEELQLAAGFARHSALMAKERLLLPEHKMSHASDSVKETMQEDWDALLAQFRQLWLIRNRIGGMDNSIQSLEVIAKSYGSK</sequence>
<evidence type="ECO:0000313" key="10">
    <source>
        <dbReference type="Proteomes" id="UP000679220"/>
    </source>
</evidence>
<dbReference type="Gene3D" id="3.20.20.80">
    <property type="entry name" value="Glycosidases"/>
    <property type="match status" value="1"/>
</dbReference>
<dbReference type="GO" id="GO:0004563">
    <property type="term" value="F:beta-N-acetylhexosaminidase activity"/>
    <property type="evidence" value="ECO:0007669"/>
    <property type="project" value="UniProtKB-EC"/>
</dbReference>
<dbReference type="SUPFAM" id="SSF55545">
    <property type="entry name" value="beta-N-acetylhexosaminidase-like domain"/>
    <property type="match status" value="1"/>
</dbReference>
<evidence type="ECO:0000259" key="8">
    <source>
        <dbReference type="Pfam" id="PF02838"/>
    </source>
</evidence>
<comment type="catalytic activity">
    <reaction evidence="1">
        <text>Hydrolysis of terminal non-reducing N-acetyl-D-hexosamine residues in N-acetyl-beta-D-hexosaminides.</text>
        <dbReference type="EC" id="3.2.1.52"/>
    </reaction>
</comment>
<dbReference type="GO" id="GO:0016020">
    <property type="term" value="C:membrane"/>
    <property type="evidence" value="ECO:0007669"/>
    <property type="project" value="TreeGrafter"/>
</dbReference>
<evidence type="ECO:0000256" key="5">
    <source>
        <dbReference type="ARBA" id="ARBA00023295"/>
    </source>
</evidence>
<keyword evidence="4" id="KW-0378">Hydrolase</keyword>
<comment type="caution">
    <text evidence="9">The sequence shown here is derived from an EMBL/GenBank/DDBJ whole genome shotgun (WGS) entry which is preliminary data.</text>
</comment>
<dbReference type="InterPro" id="IPR017853">
    <property type="entry name" value="GH"/>
</dbReference>
<dbReference type="EMBL" id="JAGTAR010000003">
    <property type="protein sequence ID" value="MBR8534581.1"/>
    <property type="molecule type" value="Genomic_DNA"/>
</dbReference>
<dbReference type="Gene3D" id="3.30.379.10">
    <property type="entry name" value="Chitobiase/beta-hexosaminidase domain 2-like"/>
    <property type="match status" value="1"/>
</dbReference>
<dbReference type="PANTHER" id="PTHR22600:SF57">
    <property type="entry name" value="BETA-N-ACETYLHEXOSAMINIDASE"/>
    <property type="match status" value="1"/>
</dbReference>
<gene>
    <name evidence="9" type="ORF">KDU71_03345</name>
</gene>
<evidence type="ECO:0000256" key="3">
    <source>
        <dbReference type="ARBA" id="ARBA00012663"/>
    </source>
</evidence>
<dbReference type="RefSeq" id="WP_212188483.1">
    <property type="nucleotide sequence ID" value="NZ_JAGTAR010000003.1"/>
</dbReference>
<dbReference type="CDD" id="cd06565">
    <property type="entry name" value="GH20_GcnA-like"/>
    <property type="match status" value="1"/>
</dbReference>
<feature type="domain" description="Glycoside hydrolase family 20 catalytic" evidence="7">
    <location>
        <begin position="157"/>
        <end position="402"/>
    </location>
</feature>
<dbReference type="Pfam" id="PF00728">
    <property type="entry name" value="Glyco_hydro_20"/>
    <property type="match status" value="1"/>
</dbReference>
<dbReference type="GO" id="GO:0005975">
    <property type="term" value="P:carbohydrate metabolic process"/>
    <property type="evidence" value="ECO:0007669"/>
    <property type="project" value="InterPro"/>
</dbReference>
<organism evidence="9 10">
    <name type="scientific">Carboxylicivirga sediminis</name>
    <dbReference type="NCBI Taxonomy" id="2006564"/>
    <lineage>
        <taxon>Bacteria</taxon>
        <taxon>Pseudomonadati</taxon>
        <taxon>Bacteroidota</taxon>
        <taxon>Bacteroidia</taxon>
        <taxon>Marinilabiliales</taxon>
        <taxon>Marinilabiliaceae</taxon>
        <taxon>Carboxylicivirga</taxon>
    </lineage>
</organism>
<dbReference type="AlphaFoldDB" id="A0A941F0E4"/>
<dbReference type="PRINTS" id="PR00738">
    <property type="entry name" value="GLHYDRLASE20"/>
</dbReference>
<evidence type="ECO:0000256" key="6">
    <source>
        <dbReference type="PIRSR" id="PIRSR625705-1"/>
    </source>
</evidence>
<dbReference type="Pfam" id="PF02838">
    <property type="entry name" value="Glyco_hydro_20b"/>
    <property type="match status" value="1"/>
</dbReference>
<evidence type="ECO:0000256" key="1">
    <source>
        <dbReference type="ARBA" id="ARBA00001231"/>
    </source>
</evidence>
<dbReference type="SUPFAM" id="SSF51445">
    <property type="entry name" value="(Trans)glycosidases"/>
    <property type="match status" value="1"/>
</dbReference>
<dbReference type="InterPro" id="IPR015883">
    <property type="entry name" value="Glyco_hydro_20_cat"/>
</dbReference>
<dbReference type="EC" id="3.2.1.52" evidence="3"/>
<dbReference type="InterPro" id="IPR015882">
    <property type="entry name" value="HEX_bac_N"/>
</dbReference>
<accession>A0A941F0E4</accession>
<dbReference type="PANTHER" id="PTHR22600">
    <property type="entry name" value="BETA-HEXOSAMINIDASE"/>
    <property type="match status" value="1"/>
</dbReference>
<dbReference type="InterPro" id="IPR029018">
    <property type="entry name" value="Hex-like_dom2"/>
</dbReference>
<evidence type="ECO:0000313" key="9">
    <source>
        <dbReference type="EMBL" id="MBR8534581.1"/>
    </source>
</evidence>
<comment type="similarity">
    <text evidence="2">Belongs to the glycosyl hydrolase 20 family.</text>
</comment>
<reference evidence="9" key="1">
    <citation type="journal article" date="2018" name="Int. J. Syst. Evol. Microbiol.">
        <title>Carboxylicivirga sediminis sp. nov., isolated from coastal sediment.</title>
        <authorList>
            <person name="Wang F.Q."/>
            <person name="Ren L.H."/>
            <person name="Zou R.J."/>
            <person name="Sun Y.Z."/>
            <person name="Liu X.J."/>
            <person name="Jiang F."/>
            <person name="Liu L.J."/>
        </authorList>
    </citation>
    <scope>NUCLEOTIDE SEQUENCE</scope>
    <source>
        <strain evidence="9">JR1</strain>
    </source>
</reference>
<dbReference type="GO" id="GO:0030203">
    <property type="term" value="P:glycosaminoglycan metabolic process"/>
    <property type="evidence" value="ECO:0007669"/>
    <property type="project" value="TreeGrafter"/>
</dbReference>
<name>A0A941F0E4_9BACT</name>
<keyword evidence="10" id="KW-1185">Reference proteome</keyword>
<feature type="active site" description="Proton donor" evidence="6">
    <location>
        <position position="309"/>
    </location>
</feature>
<protein>
    <recommendedName>
        <fullName evidence="3">beta-N-acetylhexosaminidase</fullName>
        <ecNumber evidence="3">3.2.1.52</ecNumber>
    </recommendedName>
</protein>
<evidence type="ECO:0000256" key="2">
    <source>
        <dbReference type="ARBA" id="ARBA00006285"/>
    </source>
</evidence>
<feature type="domain" description="Beta-hexosaminidase bacterial type N-terminal" evidence="8">
    <location>
        <begin position="28"/>
        <end position="154"/>
    </location>
</feature>
<dbReference type="InterPro" id="IPR025705">
    <property type="entry name" value="Beta_hexosaminidase_sua/sub"/>
</dbReference>
<dbReference type="Proteomes" id="UP000679220">
    <property type="component" value="Unassembled WGS sequence"/>
</dbReference>
<keyword evidence="5" id="KW-0326">Glycosidase</keyword>
<reference evidence="9" key="2">
    <citation type="submission" date="2021-04" db="EMBL/GenBank/DDBJ databases">
        <authorList>
            <person name="Zhang T."/>
            <person name="Zhang Y."/>
            <person name="Lu D."/>
            <person name="Zuo D."/>
            <person name="Du Z."/>
        </authorList>
    </citation>
    <scope>NUCLEOTIDE SEQUENCE</scope>
    <source>
        <strain evidence="9">JR1</strain>
    </source>
</reference>
<evidence type="ECO:0000259" key="7">
    <source>
        <dbReference type="Pfam" id="PF00728"/>
    </source>
</evidence>